<evidence type="ECO:0000256" key="1">
    <source>
        <dbReference type="SAM" id="Phobius"/>
    </source>
</evidence>
<feature type="transmembrane region" description="Helical" evidence="1">
    <location>
        <begin position="7"/>
        <end position="30"/>
    </location>
</feature>
<evidence type="ECO:0000313" key="3">
    <source>
        <dbReference type="Proteomes" id="UP000264310"/>
    </source>
</evidence>
<sequence>MATVLRFLIVIPFAFVLSCLTSAFTILWPYLDLADTPEMHRPFAYIDAAFAFWAQSGQIGSTLLIPWTIFMALTEMFGLNSLVLHLVAGLVGSVAIILVAYGSPPPSVSIQAAILISGTVFALTYWVVAGRRAGAWRPLRRSRRAEPAPQAAIDPDGKDA</sequence>
<keyword evidence="3" id="KW-1185">Reference proteome</keyword>
<proteinExistence type="predicted"/>
<gene>
    <name evidence="2" type="ORF">DYI37_04270</name>
</gene>
<dbReference type="RefSeq" id="WP_116681981.1">
    <property type="nucleotide sequence ID" value="NZ_QURL01000002.1"/>
</dbReference>
<keyword evidence="1" id="KW-1133">Transmembrane helix</keyword>
<dbReference type="OrthoDB" id="7906671at2"/>
<dbReference type="Proteomes" id="UP000264310">
    <property type="component" value="Unassembled WGS sequence"/>
</dbReference>
<feature type="transmembrane region" description="Helical" evidence="1">
    <location>
        <begin position="50"/>
        <end position="70"/>
    </location>
</feature>
<protein>
    <submittedName>
        <fullName evidence="2">Uncharacterized protein</fullName>
    </submittedName>
</protein>
<keyword evidence="1" id="KW-0472">Membrane</keyword>
<keyword evidence="1" id="KW-0812">Transmembrane</keyword>
<comment type="caution">
    <text evidence="2">The sequence shown here is derived from an EMBL/GenBank/DDBJ whole genome shotgun (WGS) entry which is preliminary data.</text>
</comment>
<name>A0A371X779_9HYPH</name>
<feature type="transmembrane region" description="Helical" evidence="1">
    <location>
        <begin position="108"/>
        <end position="128"/>
    </location>
</feature>
<accession>A0A371X779</accession>
<dbReference type="EMBL" id="QURL01000002">
    <property type="protein sequence ID" value="RFC65083.1"/>
    <property type="molecule type" value="Genomic_DNA"/>
</dbReference>
<reference evidence="2 3" key="1">
    <citation type="submission" date="2018-08" db="EMBL/GenBank/DDBJ databases">
        <title>Fulvimarina sp. 85, whole genome shotgun sequence.</title>
        <authorList>
            <person name="Tuo L."/>
        </authorList>
    </citation>
    <scope>NUCLEOTIDE SEQUENCE [LARGE SCALE GENOMIC DNA]</scope>
    <source>
        <strain evidence="2 3">85</strain>
    </source>
</reference>
<organism evidence="2 3">
    <name type="scientific">Fulvimarina endophytica</name>
    <dbReference type="NCBI Taxonomy" id="2293836"/>
    <lineage>
        <taxon>Bacteria</taxon>
        <taxon>Pseudomonadati</taxon>
        <taxon>Pseudomonadota</taxon>
        <taxon>Alphaproteobacteria</taxon>
        <taxon>Hyphomicrobiales</taxon>
        <taxon>Aurantimonadaceae</taxon>
        <taxon>Fulvimarina</taxon>
    </lineage>
</organism>
<dbReference type="AlphaFoldDB" id="A0A371X779"/>
<feature type="transmembrane region" description="Helical" evidence="1">
    <location>
        <begin position="82"/>
        <end position="102"/>
    </location>
</feature>
<dbReference type="PROSITE" id="PS51257">
    <property type="entry name" value="PROKAR_LIPOPROTEIN"/>
    <property type="match status" value="1"/>
</dbReference>
<evidence type="ECO:0000313" key="2">
    <source>
        <dbReference type="EMBL" id="RFC65083.1"/>
    </source>
</evidence>